<dbReference type="InterPro" id="IPR011991">
    <property type="entry name" value="ArsR-like_HTH"/>
</dbReference>
<gene>
    <name evidence="1" type="ORF">LCGC14_3082560</name>
</gene>
<sequence>MQTTKSRILAHLKRSGGSSVDELATSLGLARMTVRQHLATQERDGLVMSRKVHRPIGRPHFVYGLTDRGEETFPKRYDRLAKLILEEVALLDGNEIAGLTPAEKKKLLFDRMVERLSSQYQAKVSGKKLPERVIAVAEILDEEGGFAEWRAVEDGFEIADYNCVYRRVVGSHGDLCDWHVSLLGRLLGSDVQCSQFMSKGAECCRFIVSESASS</sequence>
<organism evidence="1">
    <name type="scientific">marine sediment metagenome</name>
    <dbReference type="NCBI Taxonomy" id="412755"/>
    <lineage>
        <taxon>unclassified sequences</taxon>
        <taxon>metagenomes</taxon>
        <taxon>ecological metagenomes</taxon>
    </lineage>
</organism>
<dbReference type="AlphaFoldDB" id="A0A0F8YKE4"/>
<dbReference type="Gene3D" id="1.10.10.10">
    <property type="entry name" value="Winged helix-like DNA-binding domain superfamily/Winged helix DNA-binding domain"/>
    <property type="match status" value="1"/>
</dbReference>
<protein>
    <recommendedName>
        <fullName evidence="2">HTH arsR-type domain-containing protein</fullName>
    </recommendedName>
</protein>
<dbReference type="PANTHER" id="PTHR38600:SF2">
    <property type="entry name" value="SLL0088 PROTEIN"/>
    <property type="match status" value="1"/>
</dbReference>
<dbReference type="CDD" id="cd00090">
    <property type="entry name" value="HTH_ARSR"/>
    <property type="match status" value="1"/>
</dbReference>
<comment type="caution">
    <text evidence="1">The sequence shown here is derived from an EMBL/GenBank/DDBJ whole genome shotgun (WGS) entry which is preliminary data.</text>
</comment>
<dbReference type="SUPFAM" id="SSF46785">
    <property type="entry name" value="Winged helix' DNA-binding domain"/>
    <property type="match status" value="1"/>
</dbReference>
<evidence type="ECO:0008006" key="2">
    <source>
        <dbReference type="Google" id="ProtNLM"/>
    </source>
</evidence>
<dbReference type="InterPro" id="IPR036388">
    <property type="entry name" value="WH-like_DNA-bd_sf"/>
</dbReference>
<accession>A0A0F8YKE4</accession>
<reference evidence="1" key="1">
    <citation type="journal article" date="2015" name="Nature">
        <title>Complex archaea that bridge the gap between prokaryotes and eukaryotes.</title>
        <authorList>
            <person name="Spang A."/>
            <person name="Saw J.H."/>
            <person name="Jorgensen S.L."/>
            <person name="Zaremba-Niedzwiedzka K."/>
            <person name="Martijn J."/>
            <person name="Lind A.E."/>
            <person name="van Eijk R."/>
            <person name="Schleper C."/>
            <person name="Guy L."/>
            <person name="Ettema T.J."/>
        </authorList>
    </citation>
    <scope>NUCLEOTIDE SEQUENCE</scope>
</reference>
<dbReference type="Pfam" id="PF13412">
    <property type="entry name" value="HTH_24"/>
    <property type="match status" value="1"/>
</dbReference>
<dbReference type="EMBL" id="LAZR01065890">
    <property type="protein sequence ID" value="KKK54649.1"/>
    <property type="molecule type" value="Genomic_DNA"/>
</dbReference>
<proteinExistence type="predicted"/>
<name>A0A0F8YKE4_9ZZZZ</name>
<dbReference type="InterPro" id="IPR036390">
    <property type="entry name" value="WH_DNA-bd_sf"/>
</dbReference>
<dbReference type="PANTHER" id="PTHR38600">
    <property type="entry name" value="TRANSCRIPTIONAL REGULATORY PROTEIN"/>
    <property type="match status" value="1"/>
</dbReference>
<evidence type="ECO:0000313" key="1">
    <source>
        <dbReference type="EMBL" id="KKK54649.1"/>
    </source>
</evidence>